<evidence type="ECO:0000313" key="2">
    <source>
        <dbReference type="EMBL" id="KAH3696366.1"/>
    </source>
</evidence>
<protein>
    <submittedName>
        <fullName evidence="2">Uncharacterized protein</fullName>
    </submittedName>
</protein>
<gene>
    <name evidence="2" type="ORF">DPMN_083830</name>
</gene>
<sequence>MQSKSGPPCNSTHQGHPNQSHSIHPGHRNLSRIDTLQSQSIQIRTAFISTHQGHPNQSRLATLLPQAIQIRATLPLYTPRPSN</sequence>
<dbReference type="AlphaFoldDB" id="A0A9D4BBH5"/>
<dbReference type="EMBL" id="JAIWYP010000016">
    <property type="protein sequence ID" value="KAH3696366.1"/>
    <property type="molecule type" value="Genomic_DNA"/>
</dbReference>
<accession>A0A9D4BBH5</accession>
<reference evidence="2" key="2">
    <citation type="submission" date="2020-11" db="EMBL/GenBank/DDBJ databases">
        <authorList>
            <person name="McCartney M.A."/>
            <person name="Auch B."/>
            <person name="Kono T."/>
            <person name="Mallez S."/>
            <person name="Becker A."/>
            <person name="Gohl D.M."/>
            <person name="Silverstein K.A.T."/>
            <person name="Koren S."/>
            <person name="Bechman K.B."/>
            <person name="Herman A."/>
            <person name="Abrahante J.E."/>
            <person name="Garbe J."/>
        </authorList>
    </citation>
    <scope>NUCLEOTIDE SEQUENCE</scope>
    <source>
        <strain evidence="2">Duluth1</strain>
        <tissue evidence="2">Whole animal</tissue>
    </source>
</reference>
<feature type="compositionally biased region" description="Polar residues" evidence="1">
    <location>
        <begin position="1"/>
        <end position="22"/>
    </location>
</feature>
<keyword evidence="3" id="KW-1185">Reference proteome</keyword>
<proteinExistence type="predicted"/>
<evidence type="ECO:0000313" key="3">
    <source>
        <dbReference type="Proteomes" id="UP000828390"/>
    </source>
</evidence>
<feature type="region of interest" description="Disordered" evidence="1">
    <location>
        <begin position="1"/>
        <end position="37"/>
    </location>
</feature>
<evidence type="ECO:0000256" key="1">
    <source>
        <dbReference type="SAM" id="MobiDB-lite"/>
    </source>
</evidence>
<organism evidence="2 3">
    <name type="scientific">Dreissena polymorpha</name>
    <name type="common">Zebra mussel</name>
    <name type="synonym">Mytilus polymorpha</name>
    <dbReference type="NCBI Taxonomy" id="45954"/>
    <lineage>
        <taxon>Eukaryota</taxon>
        <taxon>Metazoa</taxon>
        <taxon>Spiralia</taxon>
        <taxon>Lophotrochozoa</taxon>
        <taxon>Mollusca</taxon>
        <taxon>Bivalvia</taxon>
        <taxon>Autobranchia</taxon>
        <taxon>Heteroconchia</taxon>
        <taxon>Euheterodonta</taxon>
        <taxon>Imparidentia</taxon>
        <taxon>Neoheterodontei</taxon>
        <taxon>Myida</taxon>
        <taxon>Dreissenoidea</taxon>
        <taxon>Dreissenidae</taxon>
        <taxon>Dreissena</taxon>
    </lineage>
</organism>
<reference evidence="2" key="1">
    <citation type="journal article" date="2019" name="bioRxiv">
        <title>The Genome of the Zebra Mussel, Dreissena polymorpha: A Resource for Invasive Species Research.</title>
        <authorList>
            <person name="McCartney M.A."/>
            <person name="Auch B."/>
            <person name="Kono T."/>
            <person name="Mallez S."/>
            <person name="Zhang Y."/>
            <person name="Obille A."/>
            <person name="Becker A."/>
            <person name="Abrahante J.E."/>
            <person name="Garbe J."/>
            <person name="Badalamenti J.P."/>
            <person name="Herman A."/>
            <person name="Mangelson H."/>
            <person name="Liachko I."/>
            <person name="Sullivan S."/>
            <person name="Sone E.D."/>
            <person name="Koren S."/>
            <person name="Silverstein K.A.T."/>
            <person name="Beckman K.B."/>
            <person name="Gohl D.M."/>
        </authorList>
    </citation>
    <scope>NUCLEOTIDE SEQUENCE</scope>
    <source>
        <strain evidence="2">Duluth1</strain>
        <tissue evidence="2">Whole animal</tissue>
    </source>
</reference>
<comment type="caution">
    <text evidence="2">The sequence shown here is derived from an EMBL/GenBank/DDBJ whole genome shotgun (WGS) entry which is preliminary data.</text>
</comment>
<name>A0A9D4BBH5_DREPO</name>
<dbReference type="Proteomes" id="UP000828390">
    <property type="component" value="Unassembled WGS sequence"/>
</dbReference>